<feature type="domain" description="Alkyl hydroperoxide reductase subunit C/ Thiol specific antioxidant" evidence="1">
    <location>
        <begin position="4"/>
        <end position="139"/>
    </location>
</feature>
<comment type="caution">
    <text evidence="2">The sequence shown here is derived from an EMBL/GenBank/DDBJ whole genome shotgun (WGS) entry which is preliminary data.</text>
</comment>
<evidence type="ECO:0000313" key="2">
    <source>
        <dbReference type="EMBL" id="GIF22998.1"/>
    </source>
</evidence>
<organism evidence="2 3">
    <name type="scientific">Paractinoplanes tereljensis</name>
    <dbReference type="NCBI Taxonomy" id="571912"/>
    <lineage>
        <taxon>Bacteria</taxon>
        <taxon>Bacillati</taxon>
        <taxon>Actinomycetota</taxon>
        <taxon>Actinomycetes</taxon>
        <taxon>Micromonosporales</taxon>
        <taxon>Micromonosporaceae</taxon>
        <taxon>Paractinoplanes</taxon>
    </lineage>
</organism>
<dbReference type="GO" id="GO:0016209">
    <property type="term" value="F:antioxidant activity"/>
    <property type="evidence" value="ECO:0007669"/>
    <property type="project" value="InterPro"/>
</dbReference>
<keyword evidence="3" id="KW-1185">Reference proteome</keyword>
<evidence type="ECO:0000313" key="3">
    <source>
        <dbReference type="Proteomes" id="UP000623608"/>
    </source>
</evidence>
<sequence length="160" mass="17007">MVAVGDRLPDLPLLEVDLGAIHLSRLRQTGPVVLLFIRHANSPECGAALRLYRDSLAPGLAALDAHLVAVSPQAAEPLAAVKRRHDLDFFVASDGRHALIDAFNLGFSSPGAGPTLGTGRSVLPFAAVVVADRSGIVRFTDVRADWSTRTSPSRILQAVR</sequence>
<dbReference type="EMBL" id="BOMY01000037">
    <property type="protein sequence ID" value="GIF22998.1"/>
    <property type="molecule type" value="Genomic_DNA"/>
</dbReference>
<dbReference type="InterPro" id="IPR036249">
    <property type="entry name" value="Thioredoxin-like_sf"/>
</dbReference>
<protein>
    <recommendedName>
        <fullName evidence="1">Alkyl hydroperoxide reductase subunit C/ Thiol specific antioxidant domain-containing protein</fullName>
    </recommendedName>
</protein>
<dbReference type="InterPro" id="IPR000866">
    <property type="entry name" value="AhpC/TSA"/>
</dbReference>
<gene>
    <name evidence="2" type="ORF">Ate02nite_57280</name>
</gene>
<dbReference type="Pfam" id="PF00578">
    <property type="entry name" value="AhpC-TSA"/>
    <property type="match status" value="1"/>
</dbReference>
<dbReference type="GO" id="GO:0016491">
    <property type="term" value="F:oxidoreductase activity"/>
    <property type="evidence" value="ECO:0007669"/>
    <property type="project" value="InterPro"/>
</dbReference>
<reference evidence="2" key="1">
    <citation type="submission" date="2021-01" db="EMBL/GenBank/DDBJ databases">
        <title>Whole genome shotgun sequence of Actinoplanes tereljensis NBRC 105297.</title>
        <authorList>
            <person name="Komaki H."/>
            <person name="Tamura T."/>
        </authorList>
    </citation>
    <scope>NUCLEOTIDE SEQUENCE</scope>
    <source>
        <strain evidence="2">NBRC 105297</strain>
    </source>
</reference>
<dbReference type="Gene3D" id="3.40.30.10">
    <property type="entry name" value="Glutaredoxin"/>
    <property type="match status" value="1"/>
</dbReference>
<dbReference type="Proteomes" id="UP000623608">
    <property type="component" value="Unassembled WGS sequence"/>
</dbReference>
<dbReference type="SUPFAM" id="SSF52833">
    <property type="entry name" value="Thioredoxin-like"/>
    <property type="match status" value="1"/>
</dbReference>
<name>A0A919TTX4_9ACTN</name>
<dbReference type="AlphaFoldDB" id="A0A919TTX4"/>
<evidence type="ECO:0000259" key="1">
    <source>
        <dbReference type="Pfam" id="PF00578"/>
    </source>
</evidence>
<accession>A0A919TTX4</accession>
<proteinExistence type="predicted"/>